<reference evidence="3 4" key="1">
    <citation type="submission" date="2020-09" db="EMBL/GenBank/DDBJ databases">
        <title>Paenibacillus sp. strain PR3 16S rRNA gene Genome sequencing and assembly.</title>
        <authorList>
            <person name="Kim J."/>
        </authorList>
    </citation>
    <scope>NUCLEOTIDE SEQUENCE [LARGE SCALE GENOMIC DNA]</scope>
    <source>
        <strain evidence="3 4">PR3</strain>
    </source>
</reference>
<name>A0ABR8N1R4_9BACL</name>
<evidence type="ECO:0000313" key="3">
    <source>
        <dbReference type="EMBL" id="MBD3922115.1"/>
    </source>
</evidence>
<feature type="domain" description="Beta-lactamase-related" evidence="2">
    <location>
        <begin position="20"/>
        <end position="313"/>
    </location>
</feature>
<sequence length="356" mass="40147">MHPNQFHAITDDYIHRKKHLQLTIGIIHQGEASYFQHRRVPRGSTISGSDMLYEIGSITKVFTSILLQACAEDGYVSLDKPISEYLEPLHNSPYWNKITLQHLATHTSGLPRMAGNMKPRNRLNPFADYTEELMLAYLTGYHGENKIGSYEYSNLGFGLLGHILCRTAGSTYDELLHRYITGPLHMPNTSVHLSKEQKQRLATGFTSTGKRVPHWDLSLHEGAGGIKSSAEDMITFIQSNLHAQQNPSIPRYLQTIHSPVSMNGTDRHLGWVLEKQPGYEYLWHNGGTYGFSSYTAFDSHNDTGVIVLSNYCYTSAFILDILVGQLLSKWRKPGPMMPLDEIGRQVMNVLRAEANV</sequence>
<comment type="caution">
    <text evidence="3">The sequence shown here is derived from an EMBL/GenBank/DDBJ whole genome shotgun (WGS) entry which is preliminary data.</text>
</comment>
<dbReference type="InterPro" id="IPR012338">
    <property type="entry name" value="Beta-lactam/transpept-like"/>
</dbReference>
<accession>A0ABR8N1R4</accession>
<dbReference type="SUPFAM" id="SSF56601">
    <property type="entry name" value="beta-lactamase/transpeptidase-like"/>
    <property type="match status" value="1"/>
</dbReference>
<dbReference type="PANTHER" id="PTHR22935">
    <property type="entry name" value="PENICILLIN-BINDING PROTEIN"/>
    <property type="match status" value="1"/>
</dbReference>
<evidence type="ECO:0000256" key="1">
    <source>
        <dbReference type="ARBA" id="ARBA00038473"/>
    </source>
</evidence>
<dbReference type="Pfam" id="PF00144">
    <property type="entry name" value="Beta-lactamase"/>
    <property type="match status" value="1"/>
</dbReference>
<gene>
    <name evidence="3" type="ORF">H8B09_25360</name>
</gene>
<dbReference type="PANTHER" id="PTHR22935:SF95">
    <property type="entry name" value="BETA-LACTAMASE-LIKE 1-RELATED"/>
    <property type="match status" value="1"/>
</dbReference>
<dbReference type="InterPro" id="IPR051478">
    <property type="entry name" value="Beta-lactamase-like_AB/R"/>
</dbReference>
<evidence type="ECO:0000259" key="2">
    <source>
        <dbReference type="Pfam" id="PF00144"/>
    </source>
</evidence>
<evidence type="ECO:0000313" key="4">
    <source>
        <dbReference type="Proteomes" id="UP000609346"/>
    </source>
</evidence>
<dbReference type="EMBL" id="JACXZA010000007">
    <property type="protein sequence ID" value="MBD3922115.1"/>
    <property type="molecule type" value="Genomic_DNA"/>
</dbReference>
<dbReference type="InterPro" id="IPR001466">
    <property type="entry name" value="Beta-lactam-related"/>
</dbReference>
<dbReference type="Proteomes" id="UP000609346">
    <property type="component" value="Unassembled WGS sequence"/>
</dbReference>
<protein>
    <submittedName>
        <fullName evidence="3">Beta-lactamase family protein</fullName>
    </submittedName>
</protein>
<organism evidence="3 4">
    <name type="scientific">Paenibacillus terricola</name>
    <dbReference type="NCBI Taxonomy" id="2763503"/>
    <lineage>
        <taxon>Bacteria</taxon>
        <taxon>Bacillati</taxon>
        <taxon>Bacillota</taxon>
        <taxon>Bacilli</taxon>
        <taxon>Bacillales</taxon>
        <taxon>Paenibacillaceae</taxon>
        <taxon>Paenibacillus</taxon>
    </lineage>
</organism>
<comment type="similarity">
    <text evidence="1">Belongs to the beta-lactamase family.</text>
</comment>
<proteinExistence type="inferred from homology"/>
<dbReference type="Gene3D" id="3.40.710.10">
    <property type="entry name" value="DD-peptidase/beta-lactamase superfamily"/>
    <property type="match status" value="1"/>
</dbReference>
<keyword evidence="4" id="KW-1185">Reference proteome</keyword>
<dbReference type="RefSeq" id="WP_191206393.1">
    <property type="nucleotide sequence ID" value="NZ_JACXZA010000007.1"/>
</dbReference>